<keyword evidence="5 6" id="KW-0472">Membrane</keyword>
<evidence type="ECO:0000256" key="5">
    <source>
        <dbReference type="ARBA" id="ARBA00023136"/>
    </source>
</evidence>
<keyword evidence="9" id="KW-1185">Reference proteome</keyword>
<evidence type="ECO:0000313" key="8">
    <source>
        <dbReference type="EMBL" id="SJN18678.1"/>
    </source>
</evidence>
<dbReference type="OrthoDB" id="3828740at2"/>
<organism evidence="8 9">
    <name type="scientific">Luteococcus japonicus LSP_Lj1</name>
    <dbReference type="NCBI Taxonomy" id="1255658"/>
    <lineage>
        <taxon>Bacteria</taxon>
        <taxon>Bacillati</taxon>
        <taxon>Actinomycetota</taxon>
        <taxon>Actinomycetes</taxon>
        <taxon>Propionibacteriales</taxon>
        <taxon>Propionibacteriaceae</taxon>
        <taxon>Luteococcus</taxon>
    </lineage>
</organism>
<dbReference type="InterPro" id="IPR018076">
    <property type="entry name" value="T2SS_GspF_dom"/>
</dbReference>
<proteinExistence type="predicted"/>
<sequence length="295" mass="32021">MNPVAAGLSLFAVIAGLLLVVDGLHPRDRGLSTAPSTRLWTTVENWWAGQTRRSRTQLVGSGVFAVVAFLITGWPIVLVALPLATVGLPALLSEPRNRDIEILEALDRWVRALAASLPTGKSIPDAIRTTCGQAPGLLRAPLRVMVARLDARWTTREALLALAADLDCPDADAVLAALVLAAQRGGVGATSILDELADTIQARLRALREIEAERAKPRVVVRQVTMISLVAIGLALLTQPDYFRPYRTPLGQVIMLAELACYLASLAFMRRLTRPRRRERILRRADHAQEVGSSA</sequence>
<dbReference type="STRING" id="1255658.FM114_01530"/>
<evidence type="ECO:0000256" key="2">
    <source>
        <dbReference type="ARBA" id="ARBA00022475"/>
    </source>
</evidence>
<comment type="subcellular location">
    <subcellularLocation>
        <location evidence="1">Cell membrane</location>
        <topology evidence="1">Multi-pass membrane protein</topology>
    </subcellularLocation>
</comment>
<gene>
    <name evidence="8" type="ORF">FM114_01530</name>
</gene>
<evidence type="ECO:0000259" key="7">
    <source>
        <dbReference type="Pfam" id="PF00482"/>
    </source>
</evidence>
<evidence type="ECO:0000313" key="9">
    <source>
        <dbReference type="Proteomes" id="UP000188342"/>
    </source>
</evidence>
<protein>
    <submittedName>
        <fullName evidence="8">Putative integral membrane protein</fullName>
    </submittedName>
</protein>
<evidence type="ECO:0000256" key="4">
    <source>
        <dbReference type="ARBA" id="ARBA00022989"/>
    </source>
</evidence>
<dbReference type="Proteomes" id="UP000188342">
    <property type="component" value="Unassembled WGS sequence"/>
</dbReference>
<reference evidence="8 9" key="1">
    <citation type="submission" date="2017-02" db="EMBL/GenBank/DDBJ databases">
        <authorList>
            <person name="Peterson S.W."/>
        </authorList>
    </citation>
    <scope>NUCLEOTIDE SEQUENCE [LARGE SCALE GENOMIC DNA]</scope>
    <source>
        <strain evidence="8 9">LSP_Lj1</strain>
    </source>
</reference>
<keyword evidence="3 6" id="KW-0812">Transmembrane</keyword>
<dbReference type="RefSeq" id="WP_094763442.1">
    <property type="nucleotide sequence ID" value="NZ_FUKQ01000007.1"/>
</dbReference>
<evidence type="ECO:0000256" key="6">
    <source>
        <dbReference type="SAM" id="Phobius"/>
    </source>
</evidence>
<dbReference type="GO" id="GO:0005886">
    <property type="term" value="C:plasma membrane"/>
    <property type="evidence" value="ECO:0007669"/>
    <property type="project" value="UniProtKB-SubCell"/>
</dbReference>
<name>A0A1R4IFX5_9ACTN</name>
<feature type="transmembrane region" description="Helical" evidence="6">
    <location>
        <begin position="63"/>
        <end position="92"/>
    </location>
</feature>
<accession>A0A1R4IFX5</accession>
<dbReference type="AlphaFoldDB" id="A0A1R4IFX5"/>
<dbReference type="PANTHER" id="PTHR35007:SF3">
    <property type="entry name" value="POSSIBLE CONSERVED ALANINE RICH MEMBRANE PROTEIN"/>
    <property type="match status" value="1"/>
</dbReference>
<feature type="domain" description="Type II secretion system protein GspF" evidence="7">
    <location>
        <begin position="109"/>
        <end position="234"/>
    </location>
</feature>
<keyword evidence="2" id="KW-1003">Cell membrane</keyword>
<dbReference type="Pfam" id="PF00482">
    <property type="entry name" value="T2SSF"/>
    <property type="match status" value="1"/>
</dbReference>
<dbReference type="PANTHER" id="PTHR35007">
    <property type="entry name" value="INTEGRAL MEMBRANE PROTEIN-RELATED"/>
    <property type="match status" value="1"/>
</dbReference>
<dbReference type="EMBL" id="FUKQ01000007">
    <property type="protein sequence ID" value="SJN18678.1"/>
    <property type="molecule type" value="Genomic_DNA"/>
</dbReference>
<evidence type="ECO:0000256" key="1">
    <source>
        <dbReference type="ARBA" id="ARBA00004651"/>
    </source>
</evidence>
<evidence type="ECO:0000256" key="3">
    <source>
        <dbReference type="ARBA" id="ARBA00022692"/>
    </source>
</evidence>
<keyword evidence="4 6" id="KW-1133">Transmembrane helix</keyword>